<organism evidence="4 5">
    <name type="scientific">Paenibacillus xanthanilyticus</name>
    <dbReference type="NCBI Taxonomy" id="1783531"/>
    <lineage>
        <taxon>Bacteria</taxon>
        <taxon>Bacillati</taxon>
        <taxon>Bacillota</taxon>
        <taxon>Bacilli</taxon>
        <taxon>Bacillales</taxon>
        <taxon>Paenibacillaceae</taxon>
        <taxon>Paenibacillus</taxon>
    </lineage>
</organism>
<dbReference type="PIRSF" id="PIRSF000390">
    <property type="entry name" value="PLP_StrS"/>
    <property type="match status" value="1"/>
</dbReference>
<dbReference type="Gene3D" id="3.40.640.10">
    <property type="entry name" value="Type I PLP-dependent aspartate aminotransferase-like (Major domain)"/>
    <property type="match status" value="1"/>
</dbReference>
<dbReference type="Gene3D" id="3.90.1150.10">
    <property type="entry name" value="Aspartate Aminotransferase, domain 1"/>
    <property type="match status" value="1"/>
</dbReference>
<dbReference type="InterPro" id="IPR000653">
    <property type="entry name" value="DegT/StrS_aminotransferase"/>
</dbReference>
<evidence type="ECO:0000313" key="4">
    <source>
        <dbReference type="EMBL" id="MFC4102461.1"/>
    </source>
</evidence>
<reference evidence="5" key="1">
    <citation type="journal article" date="2019" name="Int. J. Syst. Evol. Microbiol.">
        <title>The Global Catalogue of Microorganisms (GCM) 10K type strain sequencing project: providing services to taxonomists for standard genome sequencing and annotation.</title>
        <authorList>
            <consortium name="The Broad Institute Genomics Platform"/>
            <consortium name="The Broad Institute Genome Sequencing Center for Infectious Disease"/>
            <person name="Wu L."/>
            <person name="Ma J."/>
        </authorList>
    </citation>
    <scope>NUCLEOTIDE SEQUENCE [LARGE SCALE GENOMIC DNA]</scope>
    <source>
        <strain evidence="5">IBRC-M 10987</strain>
    </source>
</reference>
<evidence type="ECO:0000256" key="1">
    <source>
        <dbReference type="ARBA" id="ARBA00022898"/>
    </source>
</evidence>
<keyword evidence="1 3" id="KW-0663">Pyridoxal phosphate</keyword>
<dbReference type="PANTHER" id="PTHR30244">
    <property type="entry name" value="TRANSAMINASE"/>
    <property type="match status" value="1"/>
</dbReference>
<evidence type="ECO:0000256" key="3">
    <source>
        <dbReference type="RuleBase" id="RU004508"/>
    </source>
</evidence>
<protein>
    <submittedName>
        <fullName evidence="4">DegT/DnrJ/EryC1/StrS family aminotransferase</fullName>
    </submittedName>
</protein>
<name>A0ABV8K8T8_9BACL</name>
<proteinExistence type="inferred from homology"/>
<keyword evidence="4" id="KW-0032">Aminotransferase</keyword>
<dbReference type="InterPro" id="IPR015424">
    <property type="entry name" value="PyrdxlP-dep_Trfase"/>
</dbReference>
<dbReference type="EMBL" id="JBHSAM010000033">
    <property type="protein sequence ID" value="MFC4102461.1"/>
    <property type="molecule type" value="Genomic_DNA"/>
</dbReference>
<comment type="caution">
    <text evidence="4">The sequence shown here is derived from an EMBL/GenBank/DDBJ whole genome shotgun (WGS) entry which is preliminary data.</text>
</comment>
<accession>A0ABV8K8T8</accession>
<keyword evidence="4" id="KW-0808">Transferase</keyword>
<sequence>MGILFAAPQVEYDLIREEWLASVAQIGRQGVFVGGAWVSKFEAAFAAYLGVDAAVGVGNGTDALFLALKALGIGPGDEVITAANTFVATVSAIHHTGAAPVLVDCNDGYLMDLDDVRAAVTTNTRAVIPVHLYGQLIDLDEWKAWSEETGIALVEDCAQAAGASRRGQAAGSWGVMGCYSFYPDKNLGALGDGGAIVSSSPETAGRLRKLRNHGGEVRYQHELPGFNSRLDPIQASALHCKLAYLDEWNAHRRKAAGWYRNHLADVAELALPGHVEPDDGSHVFHLYVIRVGGGRREELKKHLQKKGILTAVQYPVPVHLLPAYAHLGYGPGSFPQAERYAQEILSLPMHAALQEREAAAIGAEIQSFFAAPPVTGRS</sequence>
<evidence type="ECO:0000256" key="2">
    <source>
        <dbReference type="ARBA" id="ARBA00037999"/>
    </source>
</evidence>
<dbReference type="Proteomes" id="UP001595715">
    <property type="component" value="Unassembled WGS sequence"/>
</dbReference>
<dbReference type="Pfam" id="PF01041">
    <property type="entry name" value="DegT_DnrJ_EryC1"/>
    <property type="match status" value="1"/>
</dbReference>
<dbReference type="InterPro" id="IPR015422">
    <property type="entry name" value="PyrdxlP-dep_Trfase_small"/>
</dbReference>
<dbReference type="CDD" id="cd00616">
    <property type="entry name" value="AHBA_syn"/>
    <property type="match status" value="1"/>
</dbReference>
<comment type="similarity">
    <text evidence="2 3">Belongs to the DegT/DnrJ/EryC1 family.</text>
</comment>
<dbReference type="GO" id="GO:0008483">
    <property type="term" value="F:transaminase activity"/>
    <property type="evidence" value="ECO:0007669"/>
    <property type="project" value="UniProtKB-KW"/>
</dbReference>
<dbReference type="SUPFAM" id="SSF53383">
    <property type="entry name" value="PLP-dependent transferases"/>
    <property type="match status" value="1"/>
</dbReference>
<dbReference type="RefSeq" id="WP_377721078.1">
    <property type="nucleotide sequence ID" value="NZ_JBHSAM010000033.1"/>
</dbReference>
<gene>
    <name evidence="4" type="ORF">ACFOZ8_22850</name>
</gene>
<dbReference type="InterPro" id="IPR015421">
    <property type="entry name" value="PyrdxlP-dep_Trfase_major"/>
</dbReference>
<keyword evidence="5" id="KW-1185">Reference proteome</keyword>
<evidence type="ECO:0000313" key="5">
    <source>
        <dbReference type="Proteomes" id="UP001595715"/>
    </source>
</evidence>
<dbReference type="PANTHER" id="PTHR30244:SF36">
    <property type="entry name" value="3-OXO-GLUCOSE-6-PHOSPHATE:GLUTAMATE AMINOTRANSFERASE"/>
    <property type="match status" value="1"/>
</dbReference>